<dbReference type="RefSeq" id="WP_088752274.1">
    <property type="nucleotide sequence ID" value="NZ_NJGU01000011.1"/>
</dbReference>
<protein>
    <submittedName>
        <fullName evidence="1">Uncharacterized protein</fullName>
    </submittedName>
</protein>
<dbReference type="Proteomes" id="UP000197596">
    <property type="component" value="Unassembled WGS sequence"/>
</dbReference>
<organism evidence="1 2">
    <name type="scientific">Herbaspirillum robiniae</name>
    <dbReference type="NCBI Taxonomy" id="2014887"/>
    <lineage>
        <taxon>Bacteria</taxon>
        <taxon>Pseudomonadati</taxon>
        <taxon>Pseudomonadota</taxon>
        <taxon>Betaproteobacteria</taxon>
        <taxon>Burkholderiales</taxon>
        <taxon>Oxalobacteraceae</taxon>
        <taxon>Herbaspirillum</taxon>
    </lineage>
</organism>
<dbReference type="SUPFAM" id="SSF158668">
    <property type="entry name" value="MtlR-like"/>
    <property type="match status" value="1"/>
</dbReference>
<dbReference type="AlphaFoldDB" id="A0A246WLX2"/>
<dbReference type="PANTHER" id="PTHR37941">
    <property type="entry name" value="FUMARASE E-RELATED"/>
    <property type="match status" value="1"/>
</dbReference>
<comment type="caution">
    <text evidence="1">The sequence shown here is derived from an EMBL/GenBank/DDBJ whole genome shotgun (WGS) entry which is preliminary data.</text>
</comment>
<reference evidence="1 2" key="1">
    <citation type="submission" date="2017-06" db="EMBL/GenBank/DDBJ databases">
        <title>Herbaspirillum phytohormonus sp. nov., isolated from the root nodule of Robinia pseudoacacia in lead-zinc mine.</title>
        <authorList>
            <person name="Fan M."/>
            <person name="Lin Y."/>
        </authorList>
    </citation>
    <scope>NUCLEOTIDE SEQUENCE [LARGE SCALE GENOMIC DNA]</scope>
    <source>
        <strain evidence="1 2">HZ10</strain>
    </source>
</reference>
<dbReference type="Gene3D" id="1.20.120.330">
    <property type="entry name" value="Nucleotidyltransferases domain 2"/>
    <property type="match status" value="1"/>
</dbReference>
<dbReference type="InterPro" id="IPR007761">
    <property type="entry name" value="MtlR-like"/>
</dbReference>
<sequence>MLALIEEIEEQTDRGVAIVGAAWIEEAMTTAMESFLHADSKAWSRLFGSNGPLSTFSAKIDLCSLLGLISGTIKSDLHIIREIRNEFAHQIVHRSEHTKLNFISAHINDKCKALKCVAHENHPLSRTAFVRACATLSADFELMIYGGNKLPQTGQIIAKMEMFSY</sequence>
<dbReference type="PANTHER" id="PTHR37941:SF1">
    <property type="entry name" value="FUMARASE E-RELATED"/>
    <property type="match status" value="1"/>
</dbReference>
<evidence type="ECO:0000313" key="2">
    <source>
        <dbReference type="Proteomes" id="UP000197596"/>
    </source>
</evidence>
<dbReference type="InterPro" id="IPR038026">
    <property type="entry name" value="MtlR-like_sf"/>
</dbReference>
<accession>A0A246WLX2</accession>
<dbReference type="EMBL" id="NJGU01000011">
    <property type="protein sequence ID" value="OWY27324.1"/>
    <property type="molecule type" value="Genomic_DNA"/>
</dbReference>
<gene>
    <name evidence="1" type="ORF">CEJ42_19930</name>
</gene>
<name>A0A246WLX2_9BURK</name>
<proteinExistence type="predicted"/>
<evidence type="ECO:0000313" key="1">
    <source>
        <dbReference type="EMBL" id="OWY27324.1"/>
    </source>
</evidence>
<dbReference type="GO" id="GO:0045892">
    <property type="term" value="P:negative regulation of DNA-templated transcription"/>
    <property type="evidence" value="ECO:0007669"/>
    <property type="project" value="TreeGrafter"/>
</dbReference>